<dbReference type="PANTHER" id="PTHR47966">
    <property type="entry name" value="BETA-SITE APP-CLEAVING ENZYME, ISOFORM A-RELATED"/>
    <property type="match status" value="1"/>
</dbReference>
<dbReference type="GO" id="GO:0006508">
    <property type="term" value="P:proteolysis"/>
    <property type="evidence" value="ECO:0007669"/>
    <property type="project" value="UniProtKB-KW"/>
</dbReference>
<feature type="disulfide bond" evidence="4">
    <location>
        <begin position="344"/>
        <end position="378"/>
    </location>
</feature>
<dbReference type="SUPFAM" id="SSF50630">
    <property type="entry name" value="Acid proteases"/>
    <property type="match status" value="1"/>
</dbReference>
<keyword evidence="4" id="KW-1015">Disulfide bond</keyword>
<dbReference type="Gene3D" id="2.40.70.10">
    <property type="entry name" value="Acid Proteases"/>
    <property type="match status" value="2"/>
</dbReference>
<comment type="similarity">
    <text evidence="1 5">Belongs to the peptidase A1 family.</text>
</comment>
<feature type="domain" description="Peptidase A1" evidence="7">
    <location>
        <begin position="112"/>
        <end position="418"/>
    </location>
</feature>
<evidence type="ECO:0000256" key="5">
    <source>
        <dbReference type="RuleBase" id="RU000454"/>
    </source>
</evidence>
<dbReference type="OrthoDB" id="15189at2759"/>
<dbReference type="PANTHER" id="PTHR47966:SF51">
    <property type="entry name" value="BETA-SITE APP-CLEAVING ENZYME, ISOFORM A-RELATED"/>
    <property type="match status" value="1"/>
</dbReference>
<dbReference type="InterPro" id="IPR033121">
    <property type="entry name" value="PEPTIDASE_A1"/>
</dbReference>
<reference evidence="8" key="1">
    <citation type="submission" date="2019-01" db="EMBL/GenBank/DDBJ databases">
        <title>Draft genome sequences of three monokaryotic isolates of the white-rot basidiomycete fungus Dichomitus squalens.</title>
        <authorList>
            <consortium name="DOE Joint Genome Institute"/>
            <person name="Lopez S.C."/>
            <person name="Andreopoulos B."/>
            <person name="Pangilinan J."/>
            <person name="Lipzen A."/>
            <person name="Riley R."/>
            <person name="Ahrendt S."/>
            <person name="Ng V."/>
            <person name="Barry K."/>
            <person name="Daum C."/>
            <person name="Grigoriev I.V."/>
            <person name="Hilden K.S."/>
            <person name="Makela M.R."/>
            <person name="de Vries R.P."/>
        </authorList>
    </citation>
    <scope>NUCLEOTIDE SEQUENCE [LARGE SCALE GENOMIC DNA]</scope>
    <source>
        <strain evidence="8">OM18370.1</strain>
    </source>
</reference>
<organism evidence="8">
    <name type="scientific">Dichomitus squalens</name>
    <dbReference type="NCBI Taxonomy" id="114155"/>
    <lineage>
        <taxon>Eukaryota</taxon>
        <taxon>Fungi</taxon>
        <taxon>Dikarya</taxon>
        <taxon>Basidiomycota</taxon>
        <taxon>Agaricomycotina</taxon>
        <taxon>Agaricomycetes</taxon>
        <taxon>Polyporales</taxon>
        <taxon>Polyporaceae</taxon>
        <taxon>Dichomitus</taxon>
    </lineage>
</organism>
<dbReference type="Pfam" id="PF00026">
    <property type="entry name" value="Asp"/>
    <property type="match status" value="1"/>
</dbReference>
<dbReference type="InterPro" id="IPR001969">
    <property type="entry name" value="Aspartic_peptidase_AS"/>
</dbReference>
<keyword evidence="2 5" id="KW-0064">Aspartyl protease</keyword>
<dbReference type="FunFam" id="2.40.70.10:FF:000008">
    <property type="entry name" value="Cathepsin D"/>
    <property type="match status" value="1"/>
</dbReference>
<dbReference type="CDD" id="cd05471">
    <property type="entry name" value="pepsin_like"/>
    <property type="match status" value="1"/>
</dbReference>
<evidence type="ECO:0000313" key="8">
    <source>
        <dbReference type="EMBL" id="TBU27158.1"/>
    </source>
</evidence>
<evidence type="ECO:0000259" key="7">
    <source>
        <dbReference type="PROSITE" id="PS51767"/>
    </source>
</evidence>
<feature type="active site" evidence="3">
    <location>
        <position position="130"/>
    </location>
</feature>
<feature type="chain" id="PRO_5020416843" evidence="6">
    <location>
        <begin position="19"/>
        <end position="421"/>
    </location>
</feature>
<dbReference type="GO" id="GO:0004190">
    <property type="term" value="F:aspartic-type endopeptidase activity"/>
    <property type="evidence" value="ECO:0007669"/>
    <property type="project" value="UniProtKB-KW"/>
</dbReference>
<sequence length="421" mass="44061">MFCKATLLTVALALVASASPIAREPAPSGIRIPLQKRGSLKNADGTFNHEAAVREIVKLKNKHRQNLINLEKNVGRQAFPEGAEIKPLATIPESFQKRGAVKLTDQENDLEWTGKITIGSPAQSFTVDFDTGSSDLWVPSSSCTTCGSHAKYKASSSSDSSKKSGSFSISYGDGSTASGTPYTDTVTVGGVTVTGQYLAAVTKESSEFQSDPADGLLGLGFASISNLGHDPFFFTAVDQGVVDQGVFAFKLASSGSELFIGGTNKDLYSGDIEYHDLSSDDGFWQIGGASVSVNGKTEASNFETVIDSGSTIITAPTSAAKKFWSAVSGSKVYDSSQGLYSYPCDSAPEVSFSWGGKDWAISADNLSLGETESGSGECVGAISGGDLGLGSNVWLLGDTLFKNVYTVFSVDDNAVGFAELS</sequence>
<evidence type="ECO:0000256" key="4">
    <source>
        <dbReference type="PIRSR" id="PIRSR601461-2"/>
    </source>
</evidence>
<dbReference type="EMBL" id="ML143435">
    <property type="protein sequence ID" value="TBU27158.1"/>
    <property type="molecule type" value="Genomic_DNA"/>
</dbReference>
<keyword evidence="5 8" id="KW-0645">Protease</keyword>
<dbReference type="PROSITE" id="PS51767">
    <property type="entry name" value="PEPTIDASE_A1"/>
    <property type="match status" value="1"/>
</dbReference>
<keyword evidence="6" id="KW-0732">Signal</keyword>
<dbReference type="InterPro" id="IPR001461">
    <property type="entry name" value="Aspartic_peptidase_A1"/>
</dbReference>
<dbReference type="InterPro" id="IPR034164">
    <property type="entry name" value="Pepsin-like_dom"/>
</dbReference>
<accession>A0A4Q9MK80</accession>
<dbReference type="InterPro" id="IPR021109">
    <property type="entry name" value="Peptidase_aspartic_dom_sf"/>
</dbReference>
<evidence type="ECO:0000256" key="1">
    <source>
        <dbReference type="ARBA" id="ARBA00007447"/>
    </source>
</evidence>
<feature type="active site" evidence="3">
    <location>
        <position position="307"/>
    </location>
</feature>
<evidence type="ECO:0000256" key="3">
    <source>
        <dbReference type="PIRSR" id="PIRSR601461-1"/>
    </source>
</evidence>
<gene>
    <name evidence="8" type="ORF">BD311DRAFT_807868</name>
</gene>
<dbReference type="PRINTS" id="PR00792">
    <property type="entry name" value="PEPSIN"/>
</dbReference>
<evidence type="ECO:0000256" key="6">
    <source>
        <dbReference type="SAM" id="SignalP"/>
    </source>
</evidence>
<dbReference type="PROSITE" id="PS00141">
    <property type="entry name" value="ASP_PROTEASE"/>
    <property type="match status" value="1"/>
</dbReference>
<keyword evidence="5" id="KW-0378">Hydrolase</keyword>
<dbReference type="Proteomes" id="UP000292957">
    <property type="component" value="Unassembled WGS sequence"/>
</dbReference>
<dbReference type="AlphaFoldDB" id="A0A4Q9MK80"/>
<name>A0A4Q9MK80_9APHY</name>
<protein>
    <submittedName>
        <fullName evidence="8">Acid protease</fullName>
    </submittedName>
</protein>
<feature type="signal peptide" evidence="6">
    <location>
        <begin position="1"/>
        <end position="18"/>
    </location>
</feature>
<proteinExistence type="inferred from homology"/>
<evidence type="ECO:0000256" key="2">
    <source>
        <dbReference type="ARBA" id="ARBA00022750"/>
    </source>
</evidence>